<keyword evidence="5" id="KW-0572">Peptidoglycan-anchor</keyword>
<dbReference type="Pfam" id="PF00746">
    <property type="entry name" value="Gram_pos_anchor"/>
    <property type="match status" value="1"/>
</dbReference>
<keyword evidence="10" id="KW-1185">Reference proteome</keyword>
<proteinExistence type="predicted"/>
<keyword evidence="7" id="KW-0472">Membrane</keyword>
<comment type="subcellular location">
    <subcellularLocation>
        <location evidence="1">Secreted</location>
        <location evidence="1">Cell wall</location>
        <topology evidence="1">Peptidoglycan-anchor</topology>
    </subcellularLocation>
</comment>
<evidence type="ECO:0000259" key="8">
    <source>
        <dbReference type="PROSITE" id="PS50847"/>
    </source>
</evidence>
<protein>
    <submittedName>
        <fullName evidence="9">LPXTG cell wall anchor domain-containing protein</fullName>
    </submittedName>
</protein>
<evidence type="ECO:0000313" key="10">
    <source>
        <dbReference type="Proteomes" id="UP000298482"/>
    </source>
</evidence>
<evidence type="ECO:0000256" key="3">
    <source>
        <dbReference type="ARBA" id="ARBA00022525"/>
    </source>
</evidence>
<evidence type="ECO:0000256" key="6">
    <source>
        <dbReference type="SAM" id="MobiDB-lite"/>
    </source>
</evidence>
<feature type="compositionally biased region" description="Acidic residues" evidence="6">
    <location>
        <begin position="7"/>
        <end position="20"/>
    </location>
</feature>
<name>A0ABY2KER8_9STAP</name>
<keyword evidence="7" id="KW-1133">Transmembrane helix</keyword>
<dbReference type="InterPro" id="IPR019931">
    <property type="entry name" value="LPXTG_anchor"/>
</dbReference>
<feature type="transmembrane region" description="Helical" evidence="7">
    <location>
        <begin position="25"/>
        <end position="42"/>
    </location>
</feature>
<comment type="caution">
    <text evidence="9">The sequence shown here is derived from an EMBL/GenBank/DDBJ whole genome shotgun (WGS) entry which is preliminary data.</text>
</comment>
<evidence type="ECO:0000256" key="4">
    <source>
        <dbReference type="ARBA" id="ARBA00022729"/>
    </source>
</evidence>
<reference evidence="9 10" key="1">
    <citation type="submission" date="2019-04" db="EMBL/GenBank/DDBJ databases">
        <title>Genomic characterization of Staphylococcus petrasii strains.</title>
        <authorList>
            <person name="Vrbovska V."/>
            <person name="Kovarovic V."/>
            <person name="Maslanova I."/>
            <person name="Indrakova A."/>
            <person name="Petras P."/>
            <person name="Sedo O."/>
            <person name="Svec P."/>
            <person name="Fisarova L."/>
            <person name="Sedlacek I."/>
            <person name="Doskar J."/>
            <person name="Pantucek R."/>
        </authorList>
    </citation>
    <scope>NUCLEOTIDE SEQUENCE [LARGE SCALE GENOMIC DNA]</scope>
    <source>
        <strain evidence="9 10">CCM 8421</strain>
    </source>
</reference>
<dbReference type="Proteomes" id="UP000298482">
    <property type="component" value="Unassembled WGS sequence"/>
</dbReference>
<evidence type="ECO:0000256" key="2">
    <source>
        <dbReference type="ARBA" id="ARBA00022512"/>
    </source>
</evidence>
<organism evidence="9 10">
    <name type="scientific">Staphylococcus croceilyticus</name>
    <dbReference type="NCBI Taxonomy" id="319942"/>
    <lineage>
        <taxon>Bacteria</taxon>
        <taxon>Bacillati</taxon>
        <taxon>Bacillota</taxon>
        <taxon>Bacilli</taxon>
        <taxon>Bacillales</taxon>
        <taxon>Staphylococcaceae</taxon>
        <taxon>Staphylococcus</taxon>
    </lineage>
</organism>
<feature type="region of interest" description="Disordered" evidence="6">
    <location>
        <begin position="1"/>
        <end position="26"/>
    </location>
</feature>
<keyword evidence="2" id="KW-0134">Cell wall</keyword>
<keyword evidence="7" id="KW-0812">Transmembrane</keyword>
<keyword evidence="3" id="KW-0964">Secreted</keyword>
<evidence type="ECO:0000313" key="9">
    <source>
        <dbReference type="EMBL" id="TGA73517.1"/>
    </source>
</evidence>
<evidence type="ECO:0000256" key="1">
    <source>
        <dbReference type="ARBA" id="ARBA00004168"/>
    </source>
</evidence>
<evidence type="ECO:0000256" key="7">
    <source>
        <dbReference type="SAM" id="Phobius"/>
    </source>
</evidence>
<evidence type="ECO:0000256" key="5">
    <source>
        <dbReference type="ARBA" id="ARBA00023088"/>
    </source>
</evidence>
<gene>
    <name evidence="9" type="ORF">E2556_10610</name>
</gene>
<keyword evidence="4" id="KW-0732">Signal</keyword>
<dbReference type="NCBIfam" id="TIGR01167">
    <property type="entry name" value="LPXTG_anchor"/>
    <property type="match status" value="1"/>
</dbReference>
<dbReference type="PROSITE" id="PS50847">
    <property type="entry name" value="GRAM_POS_ANCHORING"/>
    <property type="match status" value="1"/>
</dbReference>
<feature type="domain" description="Gram-positive cocci surface proteins LPxTG" evidence="8">
    <location>
        <begin position="15"/>
        <end position="51"/>
    </location>
</feature>
<dbReference type="RefSeq" id="WP_135351016.1">
    <property type="nucleotide sequence ID" value="NZ_SRJF01000018.1"/>
</dbReference>
<sequence>MTCFDTSDSDSDNELPETGENDNNNGLLIGSLFAGLGSLLLGKRRRKNNKN</sequence>
<dbReference type="EMBL" id="SRJF01000018">
    <property type="protein sequence ID" value="TGA73517.1"/>
    <property type="molecule type" value="Genomic_DNA"/>
</dbReference>
<accession>A0ABY2KER8</accession>